<name>A0A964XQW5_9ACTN</name>
<gene>
    <name evidence="4" type="ORF">GUY60_36000</name>
</gene>
<dbReference type="PANTHER" id="PTHR33392:SF6">
    <property type="entry name" value="POLYISOPRENYL-TEICHOIC ACID--PEPTIDOGLYCAN TEICHOIC ACID TRANSFERASE TAGU"/>
    <property type="match status" value="1"/>
</dbReference>
<evidence type="ECO:0000313" key="5">
    <source>
        <dbReference type="Proteomes" id="UP000598297"/>
    </source>
</evidence>
<feature type="compositionally biased region" description="Acidic residues" evidence="2">
    <location>
        <begin position="348"/>
        <end position="366"/>
    </location>
</feature>
<organism evidence="4 5">
    <name type="scientific">Streptomyces boluensis</name>
    <dbReference type="NCBI Taxonomy" id="1775135"/>
    <lineage>
        <taxon>Bacteria</taxon>
        <taxon>Bacillati</taxon>
        <taxon>Actinomycetota</taxon>
        <taxon>Actinomycetes</taxon>
        <taxon>Kitasatosporales</taxon>
        <taxon>Streptomycetaceae</taxon>
        <taxon>Streptomyces</taxon>
    </lineage>
</organism>
<dbReference type="AlphaFoldDB" id="A0A964XQW5"/>
<evidence type="ECO:0000256" key="2">
    <source>
        <dbReference type="SAM" id="MobiDB-lite"/>
    </source>
</evidence>
<feature type="compositionally biased region" description="Basic and acidic residues" evidence="2">
    <location>
        <begin position="317"/>
        <end position="329"/>
    </location>
</feature>
<keyword evidence="5" id="KW-1185">Reference proteome</keyword>
<dbReference type="InterPro" id="IPR050922">
    <property type="entry name" value="LytR/CpsA/Psr_CW_biosynth"/>
</dbReference>
<reference evidence="4" key="1">
    <citation type="submission" date="2020-01" db="EMBL/GenBank/DDBJ databases">
        <title>Whole-genome analyses of novel actinobacteria.</title>
        <authorList>
            <person name="Sahin N."/>
        </authorList>
    </citation>
    <scope>NUCLEOTIDE SEQUENCE</scope>
    <source>
        <strain evidence="4">YC537</strain>
    </source>
</reference>
<accession>A0A964XQW5</accession>
<dbReference type="InterPro" id="IPR004474">
    <property type="entry name" value="LytR_CpsA_psr"/>
</dbReference>
<evidence type="ECO:0000259" key="3">
    <source>
        <dbReference type="Pfam" id="PF03816"/>
    </source>
</evidence>
<evidence type="ECO:0000256" key="1">
    <source>
        <dbReference type="ARBA" id="ARBA00006068"/>
    </source>
</evidence>
<feature type="region of interest" description="Disordered" evidence="2">
    <location>
        <begin position="287"/>
        <end position="415"/>
    </location>
</feature>
<dbReference type="Gene3D" id="3.40.630.190">
    <property type="entry name" value="LCP protein"/>
    <property type="match status" value="1"/>
</dbReference>
<dbReference type="Pfam" id="PF03816">
    <property type="entry name" value="LytR_cpsA_psr"/>
    <property type="match status" value="1"/>
</dbReference>
<dbReference type="EMBL" id="JAAAHS010000571">
    <property type="protein sequence ID" value="NBE56736.1"/>
    <property type="molecule type" value="Genomic_DNA"/>
</dbReference>
<feature type="compositionally biased region" description="Polar residues" evidence="2">
    <location>
        <begin position="405"/>
        <end position="415"/>
    </location>
</feature>
<protein>
    <submittedName>
        <fullName evidence="4">LytR family transcriptional regulator</fullName>
    </submittedName>
</protein>
<dbReference type="OrthoDB" id="9782542at2"/>
<dbReference type="Proteomes" id="UP000598297">
    <property type="component" value="Unassembled WGS sequence"/>
</dbReference>
<evidence type="ECO:0000313" key="4">
    <source>
        <dbReference type="EMBL" id="NBE56736.1"/>
    </source>
</evidence>
<proteinExistence type="inferred from homology"/>
<feature type="domain" description="Cell envelope-related transcriptional attenuator" evidence="3">
    <location>
        <begin position="71"/>
        <end position="226"/>
    </location>
</feature>
<dbReference type="NCBIfam" id="TIGR00350">
    <property type="entry name" value="lytR_cpsA_psr"/>
    <property type="match status" value="1"/>
</dbReference>
<dbReference type="PANTHER" id="PTHR33392">
    <property type="entry name" value="POLYISOPRENYL-TEICHOIC ACID--PEPTIDOGLYCAN TEICHOIC ACID TRANSFERASE TAGU"/>
    <property type="match status" value="1"/>
</dbReference>
<sequence length="415" mass="44894">MLAAAGVGWSLYKKLDGNITEDTGTAAELERYEKERPAPSVHNAQNILLIGSDTRKGDGNGRYGQDAGTQRSDTTILLHLAADRKSATAVSVPRDLMVDLPACRRPDGSHSRPQFAQFNWAFEFGGAACTIRTVEKLTKIRVDHHMIVDFQGFKKMVDAVDGVEVCLKEPIDDPDAKLKLAAGMRKLNGEQALGYVRARKSLGNGSDTERMDRQQQFLGALVNKVQSNGVLLNPTRLYPVLDAATSALTTDPAIAGLTDLYELVRSMRNIPTDRVQFLTVPRRSYTYDPNRDELVQPDAGRLFDRLRTDAPVQVSPRKAESEGPDKGGDSDSTTESGSSEESGSGESEGYEGESSEGDYGGDEGSWEDEKPGGRGSGDGLFTLRATWDDKPDDPTSTPSPAPTFRGNTAAGTSCE</sequence>
<comment type="caution">
    <text evidence="4">The sequence shown here is derived from an EMBL/GenBank/DDBJ whole genome shotgun (WGS) entry which is preliminary data.</text>
</comment>
<feature type="compositionally biased region" description="Low complexity" evidence="2">
    <location>
        <begin position="330"/>
        <end position="347"/>
    </location>
</feature>
<comment type="similarity">
    <text evidence="1">Belongs to the LytR/CpsA/Psr (LCP) family.</text>
</comment>